<dbReference type="GO" id="GO:0005524">
    <property type="term" value="F:ATP binding"/>
    <property type="evidence" value="ECO:0007669"/>
    <property type="project" value="UniProtKB-UniRule"/>
</dbReference>
<dbReference type="PANTHER" id="PTHR11946:SF93">
    <property type="entry name" value="VALINE--TRNA LIGASE, CHLOROPLASTIC_MITOCHONDRIAL 2"/>
    <property type="match status" value="1"/>
</dbReference>
<dbReference type="CDD" id="cd00817">
    <property type="entry name" value="ValRS_core"/>
    <property type="match status" value="1"/>
</dbReference>
<dbReference type="Pfam" id="PF08264">
    <property type="entry name" value="Anticodon_1"/>
    <property type="match status" value="1"/>
</dbReference>
<dbReference type="InterPro" id="IPR002300">
    <property type="entry name" value="aa-tRNA-synth_Ia"/>
</dbReference>
<feature type="short sequence motif" description="'KMSKS' region" evidence="10">
    <location>
        <begin position="564"/>
        <end position="568"/>
    </location>
</feature>
<comment type="domain">
    <text evidence="10">The C-terminal coiled-coil domain is crucial for aminoacylation activity.</text>
</comment>
<dbReference type="Gene3D" id="1.10.730.10">
    <property type="entry name" value="Isoleucyl-tRNA Synthetase, Domain 1"/>
    <property type="match status" value="1"/>
</dbReference>
<protein>
    <recommendedName>
        <fullName evidence="10">Valine--tRNA ligase</fullName>
        <ecNumber evidence="10">6.1.1.9</ecNumber>
    </recommendedName>
    <alternativeName>
        <fullName evidence="10">Valyl-tRNA synthetase</fullName>
        <shortName evidence="10">ValRS</shortName>
    </alternativeName>
</protein>
<feature type="domain" description="Methionyl/Valyl/Leucyl/Isoleucyl-tRNA synthetase anticodon-binding" evidence="12">
    <location>
        <begin position="659"/>
        <end position="816"/>
    </location>
</feature>
<comment type="subcellular location">
    <subcellularLocation>
        <location evidence="1 10">Cytoplasm</location>
    </subcellularLocation>
</comment>
<evidence type="ECO:0000259" key="13">
    <source>
        <dbReference type="Pfam" id="PF10458"/>
    </source>
</evidence>
<dbReference type="AlphaFoldDB" id="A0A7Y9NQM7"/>
<comment type="caution">
    <text evidence="14">The sequence shown here is derived from an EMBL/GenBank/DDBJ whole genome shotgun (WGS) entry which is preliminary data.</text>
</comment>
<dbReference type="SUPFAM" id="SSF50677">
    <property type="entry name" value="ValRS/IleRS/LeuRS editing domain"/>
    <property type="match status" value="1"/>
</dbReference>
<name>A0A7Y9NQM7_9BACT</name>
<dbReference type="Gene3D" id="3.40.50.620">
    <property type="entry name" value="HUPs"/>
    <property type="match status" value="2"/>
</dbReference>
<evidence type="ECO:0000256" key="5">
    <source>
        <dbReference type="ARBA" id="ARBA00022741"/>
    </source>
</evidence>
<dbReference type="InterPro" id="IPR009008">
    <property type="entry name" value="Val/Leu/Ile-tRNA-synth_edit"/>
</dbReference>
<evidence type="ECO:0000256" key="2">
    <source>
        <dbReference type="ARBA" id="ARBA00011245"/>
    </source>
</evidence>
<evidence type="ECO:0000256" key="9">
    <source>
        <dbReference type="ARBA" id="ARBA00047552"/>
    </source>
</evidence>
<keyword evidence="10" id="KW-0175">Coiled coil</keyword>
<comment type="similarity">
    <text evidence="10">Belongs to the class-I aminoacyl-tRNA synthetase family. ValS type 1 subfamily.</text>
</comment>
<dbReference type="InterPro" id="IPR009080">
    <property type="entry name" value="tRNAsynth_Ia_anticodon-bd"/>
</dbReference>
<evidence type="ECO:0000313" key="14">
    <source>
        <dbReference type="EMBL" id="NYF53778.1"/>
    </source>
</evidence>
<reference evidence="14 15" key="1">
    <citation type="submission" date="2020-07" db="EMBL/GenBank/DDBJ databases">
        <title>Genomic Encyclopedia of Type Strains, Phase IV (KMG-V): Genome sequencing to study the core and pangenomes of soil and plant-associated prokaryotes.</title>
        <authorList>
            <person name="Whitman W."/>
        </authorList>
    </citation>
    <scope>NUCLEOTIDE SEQUENCE [LARGE SCALE GENOMIC DNA]</scope>
    <source>
        <strain evidence="14 15">M8UP30</strain>
    </source>
</reference>
<evidence type="ECO:0000313" key="15">
    <source>
        <dbReference type="Proteomes" id="UP000534186"/>
    </source>
</evidence>
<comment type="function">
    <text evidence="10">Catalyzes the attachment of valine to tRNA(Val). As ValRS can inadvertently accommodate and process structurally similar amino acids such as threonine, to avoid such errors, it has a 'posttransfer' editing activity that hydrolyzes mischarged Thr-tRNA(Val) in a tRNA-dependent manner.</text>
</comment>
<dbReference type="EC" id="6.1.1.9" evidence="10"/>
<evidence type="ECO:0000256" key="4">
    <source>
        <dbReference type="ARBA" id="ARBA00022598"/>
    </source>
</evidence>
<evidence type="ECO:0000256" key="1">
    <source>
        <dbReference type="ARBA" id="ARBA00004496"/>
    </source>
</evidence>
<comment type="catalytic activity">
    <reaction evidence="9 10">
        <text>tRNA(Val) + L-valine + ATP = L-valyl-tRNA(Val) + AMP + diphosphate</text>
        <dbReference type="Rhea" id="RHEA:10704"/>
        <dbReference type="Rhea" id="RHEA-COMP:9672"/>
        <dbReference type="Rhea" id="RHEA-COMP:9708"/>
        <dbReference type="ChEBI" id="CHEBI:30616"/>
        <dbReference type="ChEBI" id="CHEBI:33019"/>
        <dbReference type="ChEBI" id="CHEBI:57762"/>
        <dbReference type="ChEBI" id="CHEBI:78442"/>
        <dbReference type="ChEBI" id="CHEBI:78537"/>
        <dbReference type="ChEBI" id="CHEBI:456215"/>
        <dbReference type="EC" id="6.1.1.9"/>
    </reaction>
</comment>
<feature type="binding site" evidence="10">
    <location>
        <position position="567"/>
    </location>
    <ligand>
        <name>ATP</name>
        <dbReference type="ChEBI" id="CHEBI:30616"/>
    </ligand>
</feature>
<dbReference type="NCBIfam" id="NF004349">
    <property type="entry name" value="PRK05729.1"/>
    <property type="match status" value="1"/>
</dbReference>
<dbReference type="EMBL" id="JACCCV010000002">
    <property type="protein sequence ID" value="NYF53778.1"/>
    <property type="molecule type" value="Genomic_DNA"/>
</dbReference>
<keyword evidence="6 10" id="KW-0067">ATP-binding</keyword>
<dbReference type="CDD" id="cd07962">
    <property type="entry name" value="Anticodon_Ia_Val"/>
    <property type="match status" value="1"/>
</dbReference>
<dbReference type="InterPro" id="IPR019499">
    <property type="entry name" value="Val-tRNA_synth_tRNA-bd"/>
</dbReference>
<dbReference type="GO" id="GO:0005829">
    <property type="term" value="C:cytosol"/>
    <property type="evidence" value="ECO:0007669"/>
    <property type="project" value="TreeGrafter"/>
</dbReference>
<dbReference type="PRINTS" id="PR00986">
    <property type="entry name" value="TRNASYNTHVAL"/>
</dbReference>
<dbReference type="GO" id="GO:0004832">
    <property type="term" value="F:valine-tRNA ligase activity"/>
    <property type="evidence" value="ECO:0007669"/>
    <property type="project" value="UniProtKB-UniRule"/>
</dbReference>
<feature type="domain" description="Valyl-tRNA synthetase tRNA-binding arm" evidence="13">
    <location>
        <begin position="873"/>
        <end position="937"/>
    </location>
</feature>
<dbReference type="Gene3D" id="3.90.740.10">
    <property type="entry name" value="Valyl/Leucyl/Isoleucyl-tRNA synthetase, editing domain"/>
    <property type="match status" value="2"/>
</dbReference>
<evidence type="ECO:0000256" key="3">
    <source>
        <dbReference type="ARBA" id="ARBA00022490"/>
    </source>
</evidence>
<dbReference type="SUPFAM" id="SSF46589">
    <property type="entry name" value="tRNA-binding arm"/>
    <property type="match status" value="1"/>
</dbReference>
<sequence length="940" mass="105636">MSQELPKAYDPSVIEQRWAEYWVKEHLFDVPTPETTHDAQKKFTILLPPPNVTGRLHMGHMLNQAEMDILTRWHRMRGETSLWVPGTDHAGIATQMMVERQLKEEGKSRQELGRNAFVEKVWAWRELYGGAILDQMKRLGASVDWSREYFTMDDKLSPAVKEAFVRLYEQGLIYRGAYIVNWDPVAQTAVSDLEVEHEERLGKLYHIRYPLADGTGSIVIATTRPETMLGDVAVAVNPTDERYLALQGKLVRLPLSGISAAAGRTAQPDREIPILADDWAKPEFGTGAVKVTPAHDANDFAIGQRHNLPNLTILDETAHVLLPGSPYHGLDRYAAREKIVADLEAQGLLVEVKDHTNAIGLSQRTGVVIEPRLSQQWFIKIQPLADKAIEAVDKGYIKFTPDQYRKTYDEWMRNIHDWCISRQLWWGHRIPAWHCKACAAITVSRETPTHCATCNSTEITQETDVLDTWFSSGLLPFTVFGWPNPNPDTGMPDLTPDLAAFYPTQLLVTGFDILFFWVARMVMLGTHFMLDVPMPDGSKRELKDAVPFREVYIHGLVRDANREKMSKTKGNVINPIDIIERFGTDAVRFTLASMASPGTDIAFSEARTEGYRAFANKIWNAARFLFMNVDRAKEAGYSMTMRDSGGVASLPDNTPLETRWIFSRLSVVSAEVDRALADYRFDEAANAIYQFFWGEFCDWYLELAKLRLVFPENAPTEDAEPDMTTALTLASLVGVFESALRLLSPFMPFLTEEIWHALYEGKPPAKSIALTRYPQATDFPADPVAESAMKTLQELIVTVRGLRKELGVPEKEATPITIHAGNRVLALADANADVLSRMARVQAVEFASESLTGSNARSTAEFDVAVIYERQIDIPAERERLTKDLAKYEKGLASADKQLNNETFMSKAPAHIVDGLRKQSAETKILYDKTRAALDSLPSV</sequence>
<dbReference type="GO" id="GO:0002161">
    <property type="term" value="F:aminoacyl-tRNA deacylase activity"/>
    <property type="evidence" value="ECO:0007669"/>
    <property type="project" value="InterPro"/>
</dbReference>
<dbReference type="GO" id="GO:0006438">
    <property type="term" value="P:valyl-tRNA aminoacylation"/>
    <property type="evidence" value="ECO:0007669"/>
    <property type="project" value="UniProtKB-UniRule"/>
</dbReference>
<dbReference type="InterPro" id="IPR033705">
    <property type="entry name" value="Anticodon_Ia_Val"/>
</dbReference>
<evidence type="ECO:0000256" key="6">
    <source>
        <dbReference type="ARBA" id="ARBA00022840"/>
    </source>
</evidence>
<dbReference type="Pfam" id="PF00133">
    <property type="entry name" value="tRNA-synt_1"/>
    <property type="match status" value="1"/>
</dbReference>
<evidence type="ECO:0000256" key="7">
    <source>
        <dbReference type="ARBA" id="ARBA00022917"/>
    </source>
</evidence>
<dbReference type="InterPro" id="IPR037118">
    <property type="entry name" value="Val-tRNA_synth_C_sf"/>
</dbReference>
<gene>
    <name evidence="10" type="primary">valS</name>
    <name evidence="14" type="ORF">HDF12_004177</name>
</gene>
<dbReference type="InterPro" id="IPR002303">
    <property type="entry name" value="Valyl-tRNA_ligase"/>
</dbReference>
<dbReference type="InterPro" id="IPR013155">
    <property type="entry name" value="M/V/L/I-tRNA-synth_anticd-bd"/>
</dbReference>
<keyword evidence="8 10" id="KW-0030">Aminoacyl-tRNA synthetase</keyword>
<keyword evidence="3 10" id="KW-0963">Cytoplasm</keyword>
<dbReference type="Proteomes" id="UP000534186">
    <property type="component" value="Unassembled WGS sequence"/>
</dbReference>
<keyword evidence="4 10" id="KW-0436">Ligase</keyword>
<dbReference type="InterPro" id="IPR010978">
    <property type="entry name" value="tRNA-bd_arm"/>
</dbReference>
<evidence type="ECO:0000256" key="8">
    <source>
        <dbReference type="ARBA" id="ARBA00023146"/>
    </source>
</evidence>
<feature type="domain" description="Aminoacyl-tRNA synthetase class Ia" evidence="11">
    <location>
        <begin position="18"/>
        <end position="603"/>
    </location>
</feature>
<accession>A0A7Y9NQM7</accession>
<dbReference type="HAMAP" id="MF_02004">
    <property type="entry name" value="Val_tRNA_synth_type1"/>
    <property type="match status" value="1"/>
</dbReference>
<dbReference type="PROSITE" id="PS00178">
    <property type="entry name" value="AA_TRNA_LIGASE_I"/>
    <property type="match status" value="1"/>
</dbReference>
<dbReference type="PANTHER" id="PTHR11946">
    <property type="entry name" value="VALYL-TRNA SYNTHETASES"/>
    <property type="match status" value="1"/>
</dbReference>
<organism evidence="14 15">
    <name type="scientific">Tunturiibacter lichenicola</name>
    <dbReference type="NCBI Taxonomy" id="2051959"/>
    <lineage>
        <taxon>Bacteria</taxon>
        <taxon>Pseudomonadati</taxon>
        <taxon>Acidobacteriota</taxon>
        <taxon>Terriglobia</taxon>
        <taxon>Terriglobales</taxon>
        <taxon>Acidobacteriaceae</taxon>
        <taxon>Tunturiibacter</taxon>
    </lineage>
</organism>
<comment type="domain">
    <text evidence="10">ValRS has two distinct active sites: one for aminoacylation and one for editing. The misactivated threonine is translocated from the active site to the editing site.</text>
</comment>
<dbReference type="SUPFAM" id="SSF47323">
    <property type="entry name" value="Anticodon-binding domain of a subclass of class I aminoacyl-tRNA synthetases"/>
    <property type="match status" value="1"/>
</dbReference>
<evidence type="ECO:0000256" key="10">
    <source>
        <dbReference type="HAMAP-Rule" id="MF_02004"/>
    </source>
</evidence>
<dbReference type="NCBIfam" id="TIGR00422">
    <property type="entry name" value="valS"/>
    <property type="match status" value="1"/>
</dbReference>
<evidence type="ECO:0000259" key="12">
    <source>
        <dbReference type="Pfam" id="PF08264"/>
    </source>
</evidence>
<dbReference type="Gene3D" id="1.10.287.380">
    <property type="entry name" value="Valyl-tRNA synthetase, C-terminal domain"/>
    <property type="match status" value="1"/>
</dbReference>
<dbReference type="Pfam" id="PF10458">
    <property type="entry name" value="Val_tRNA-synt_C"/>
    <property type="match status" value="1"/>
</dbReference>
<keyword evidence="5 10" id="KW-0547">Nucleotide-binding</keyword>
<evidence type="ECO:0000259" key="11">
    <source>
        <dbReference type="Pfam" id="PF00133"/>
    </source>
</evidence>
<dbReference type="InterPro" id="IPR001412">
    <property type="entry name" value="aa-tRNA-synth_I_CS"/>
</dbReference>
<proteinExistence type="inferred from homology"/>
<dbReference type="InterPro" id="IPR014729">
    <property type="entry name" value="Rossmann-like_a/b/a_fold"/>
</dbReference>
<feature type="short sequence motif" description="'HIGH' region" evidence="10">
    <location>
        <begin position="50"/>
        <end position="60"/>
    </location>
</feature>
<dbReference type="SUPFAM" id="SSF52374">
    <property type="entry name" value="Nucleotidylyl transferase"/>
    <property type="match status" value="1"/>
</dbReference>
<keyword evidence="7 10" id="KW-0648">Protein biosynthesis</keyword>
<comment type="subunit">
    <text evidence="2 10">Monomer.</text>
</comment>
<dbReference type="FunFam" id="3.40.50.620:FF:000032">
    <property type="entry name" value="Valine--tRNA ligase"/>
    <property type="match status" value="1"/>
</dbReference>